<dbReference type="InterPro" id="IPR000399">
    <property type="entry name" value="TPP-bd_CS"/>
</dbReference>
<dbReference type="InterPro" id="IPR047212">
    <property type="entry name" value="TPP_POXB-like"/>
</dbReference>
<keyword evidence="3" id="KW-0479">Metal-binding</keyword>
<dbReference type="SUPFAM" id="SSF52467">
    <property type="entry name" value="DHS-like NAD/FAD-binding domain"/>
    <property type="match status" value="1"/>
</dbReference>
<keyword evidence="2 3" id="KW-0786">Thiamine pyrophosphate</keyword>
<protein>
    <recommendedName>
        <fullName evidence="3">Pyruvate dehydrogenase [ubiquinone]</fullName>
        <ecNumber evidence="3">1.2.5.1</ecNumber>
    </recommendedName>
    <alternativeName>
        <fullName evidence="3">Pyruvate oxidase</fullName>
        <shortName evidence="3">POX</shortName>
    </alternativeName>
    <alternativeName>
        <fullName evidence="3">Pyruvate:ubiquinone-8 oxidoreductase</fullName>
    </alternativeName>
</protein>
<keyword evidence="3 8" id="KW-0670">Pyruvate</keyword>
<keyword evidence="3" id="KW-0460">Magnesium</keyword>
<keyword evidence="3" id="KW-0274">FAD</keyword>
<dbReference type="GO" id="GO:0008289">
    <property type="term" value="F:lipid binding"/>
    <property type="evidence" value="ECO:0007669"/>
    <property type="project" value="UniProtKB-UniRule"/>
</dbReference>
<dbReference type="PANTHER" id="PTHR42981:SF2">
    <property type="entry name" value="PYRUVATE DEHYDROGENASE [UBIQUINONE]"/>
    <property type="match status" value="1"/>
</dbReference>
<dbReference type="GO" id="GO:0052737">
    <property type="term" value="F:pyruvate dehydrogenase (quinone) activity"/>
    <property type="evidence" value="ECO:0007669"/>
    <property type="project" value="UniProtKB-UniRule"/>
</dbReference>
<dbReference type="InterPro" id="IPR029035">
    <property type="entry name" value="DHS-like_NAD/FAD-binding_dom"/>
</dbReference>
<dbReference type="PROSITE" id="PS00187">
    <property type="entry name" value="TPP_ENZYMES"/>
    <property type="match status" value="1"/>
</dbReference>
<dbReference type="SUPFAM" id="SSF52518">
    <property type="entry name" value="Thiamin diphosphate-binding fold (THDP-binding)"/>
    <property type="match status" value="2"/>
</dbReference>
<feature type="binding site" evidence="3">
    <location>
        <position position="462"/>
    </location>
    <ligand>
        <name>Mg(2+)</name>
        <dbReference type="ChEBI" id="CHEBI:18420"/>
    </ligand>
</feature>
<comment type="caution">
    <text evidence="3">Lacks conserved residue(s) required for the propagation of feature annotation.</text>
</comment>
<dbReference type="CDD" id="cd02014">
    <property type="entry name" value="TPP_POX"/>
    <property type="match status" value="1"/>
</dbReference>
<feature type="domain" description="Thiamine pyrophosphate enzyme N-terminal TPP-binding" evidence="7">
    <location>
        <begin position="4"/>
        <end position="115"/>
    </location>
</feature>
<dbReference type="EC" id="1.2.5.1" evidence="3"/>
<dbReference type="AlphaFoldDB" id="A0A5E7Z571"/>
<evidence type="ECO:0000313" key="8">
    <source>
        <dbReference type="EMBL" id="VVT14099.1"/>
    </source>
</evidence>
<evidence type="ECO:0000256" key="3">
    <source>
        <dbReference type="HAMAP-Rule" id="MF_00850"/>
    </source>
</evidence>
<proteinExistence type="inferred from homology"/>
<feature type="site" description="Moves into active site upon enzyme activation, plays a role in electron transfer" evidence="3">
    <location>
        <position position="467"/>
    </location>
</feature>
<reference evidence="8 9" key="1">
    <citation type="submission" date="2019-09" db="EMBL/GenBank/DDBJ databases">
        <authorList>
            <person name="Dittami M. S."/>
        </authorList>
    </citation>
    <scope>NUCLEOTIDE SEQUENCE [LARGE SCALE GENOMIC DNA]</scope>
    <source>
        <strain evidence="8">SPHINGO391</strain>
    </source>
</reference>
<name>A0A5E7Z571_9SPHN</name>
<dbReference type="FunFam" id="3.40.50.1220:FF:000013">
    <property type="entry name" value="Pyruvate dehydrogenase [ubiquinone]"/>
    <property type="match status" value="1"/>
</dbReference>
<dbReference type="PANTHER" id="PTHR42981">
    <property type="entry name" value="PYRUVATE DEHYDROGENASE [UBIQUINONE]"/>
    <property type="match status" value="1"/>
</dbReference>
<dbReference type="Pfam" id="PF00205">
    <property type="entry name" value="TPP_enzyme_M"/>
    <property type="match status" value="1"/>
</dbReference>
<comment type="cofactor">
    <cofactor evidence="3">
        <name>FAD</name>
        <dbReference type="ChEBI" id="CHEBI:57692"/>
    </cofactor>
    <text evidence="3">Binds 1 FAD per subunit.</text>
</comment>
<feature type="binding site" evidence="3">
    <location>
        <position position="292"/>
    </location>
    <ligand>
        <name>FAD</name>
        <dbReference type="ChEBI" id="CHEBI:57692"/>
    </ligand>
</feature>
<comment type="domain">
    <text evidence="3">Has 4 domains; the Pyr domain which binds the pyrimidine moiety of the thiamine pyrophosphate cofactor, the FAD-binding domain, the PP-binding domain which binds the pyrophosphate portion of thiamine pyrophosphate and the C-terminal membrane binding region. The C-terminus is held closely against the rest of the protein and covers the active site; during activation it unfolds from the rest of the protein and forms an amphipathic helix upon membrane binding, exposing the active site.</text>
</comment>
<gene>
    <name evidence="3 8" type="primary">poxB</name>
    <name evidence="8" type="ORF">SPHINGO391_440194</name>
</gene>
<feature type="binding site" evidence="3">
    <location>
        <position position="435"/>
    </location>
    <ligand>
        <name>Mg(2+)</name>
        <dbReference type="ChEBI" id="CHEBI:18420"/>
    </ligand>
</feature>
<dbReference type="Pfam" id="PF02776">
    <property type="entry name" value="TPP_enzyme_N"/>
    <property type="match status" value="1"/>
</dbReference>
<dbReference type="GO" id="GO:0050660">
    <property type="term" value="F:flavin adenine dinucleotide binding"/>
    <property type="evidence" value="ECO:0007669"/>
    <property type="project" value="UniProtKB-UniRule"/>
</dbReference>
<feature type="binding site" evidence="3">
    <location>
        <position position="50"/>
    </location>
    <ligand>
        <name>thiamine diphosphate</name>
        <dbReference type="ChEBI" id="CHEBI:58937"/>
    </ligand>
</feature>
<feature type="region of interest" description="Membrane-binding domain" evidence="3">
    <location>
        <begin position="533"/>
        <end position="574"/>
    </location>
</feature>
<sequence>MAHTIADIMALTLADAGVKRIWGVTGDSLNGLNETLRKLGRIDWMMTRHEEVAAFAAGAEAAMTGELAVCAGSCGPGNLHLINGLFDCHRNHVPVLAIAAHIPSSEIGLGYFQETHPQELFRECSHFVELVTNPAQMPEVMHRAMRAAIGKRGVAVIVVPGDVALLDAPKGATGTFPALNAPRIVPNAADIDTLVTLLDDAKAVTLLCGAGCAGQHDAVVALADTLGAPVVHALRGKEHVEWDNPFDVGMTGLIGFSSGYQAMENCDLLLMLGSDFPYRNFYPKDAKIVQVDRDPSQLGKRAPLELGIVGDVGETIAALLPRLERRADRTFIDAARKHYASARKGLDDLATPSKPGRPIHPQYLAKMLSDLAADDAVISADVGTPTAWACRYITVNGRRRLLFSANHGSMANALAQAIGAQAACPGRQVISLSGDGGFAMSMGDLLTLKQLDLPVKIVIVDNGELGFVALEQKAGGFLDVNVKLENPDFAMIAQASGMLGITVTESADLEEALRRAFAHDGPALVSVKTASYELLMPPSIKAEQAKGFSLYMAKAILNGRGDEVIELAKTNLRMALPGL</sequence>
<keyword evidence="3" id="KW-0472">Membrane</keyword>
<accession>A0A5E7Z571</accession>
<keyword evidence="3" id="KW-1003">Cell membrane</keyword>
<dbReference type="RefSeq" id="WP_151990802.1">
    <property type="nucleotide sequence ID" value="NZ_LR701528.1"/>
</dbReference>
<evidence type="ECO:0000256" key="4">
    <source>
        <dbReference type="RuleBase" id="RU362132"/>
    </source>
</evidence>
<dbReference type="GO" id="GO:0005886">
    <property type="term" value="C:plasma membrane"/>
    <property type="evidence" value="ECO:0007669"/>
    <property type="project" value="UniProtKB-SubCell"/>
</dbReference>
<dbReference type="HAMAP" id="MF_00850">
    <property type="entry name" value="POX"/>
    <property type="match status" value="1"/>
</dbReference>
<dbReference type="InterPro" id="IPR044261">
    <property type="entry name" value="Pyruvate_dehydrogenase"/>
</dbReference>
<feature type="domain" description="Thiamine pyrophosphate enzyme TPP-binding" evidence="6">
    <location>
        <begin position="381"/>
        <end position="527"/>
    </location>
</feature>
<dbReference type="GO" id="GO:0000287">
    <property type="term" value="F:magnesium ion binding"/>
    <property type="evidence" value="ECO:0007669"/>
    <property type="project" value="UniProtKB-UniRule"/>
</dbReference>
<dbReference type="InterPro" id="IPR012000">
    <property type="entry name" value="Thiamin_PyroP_enz_cen_dom"/>
</dbReference>
<evidence type="ECO:0000256" key="1">
    <source>
        <dbReference type="ARBA" id="ARBA00007812"/>
    </source>
</evidence>
<comment type="catalytic activity">
    <reaction evidence="3">
        <text>a ubiquinone + pyruvate + H2O = a ubiquinol + acetate + CO2</text>
        <dbReference type="Rhea" id="RHEA:27405"/>
        <dbReference type="Rhea" id="RHEA-COMP:9565"/>
        <dbReference type="Rhea" id="RHEA-COMP:9566"/>
        <dbReference type="ChEBI" id="CHEBI:15361"/>
        <dbReference type="ChEBI" id="CHEBI:15377"/>
        <dbReference type="ChEBI" id="CHEBI:16389"/>
        <dbReference type="ChEBI" id="CHEBI:16526"/>
        <dbReference type="ChEBI" id="CHEBI:17976"/>
        <dbReference type="ChEBI" id="CHEBI:30089"/>
        <dbReference type="EC" id="1.2.5.1"/>
    </reaction>
</comment>
<keyword evidence="3" id="KW-0285">Flavoprotein</keyword>
<feature type="binding site" evidence="3">
    <location>
        <begin position="251"/>
        <end position="254"/>
    </location>
    <ligand>
        <name>FAD</name>
        <dbReference type="ChEBI" id="CHEBI:57692"/>
    </ligand>
</feature>
<dbReference type="CDD" id="cd07039">
    <property type="entry name" value="TPP_PYR_POX"/>
    <property type="match status" value="1"/>
</dbReference>
<dbReference type="InterPro" id="IPR012001">
    <property type="entry name" value="Thiamin_PyroP_enz_TPP-bd_dom"/>
</dbReference>
<keyword evidence="3 8" id="KW-0560">Oxidoreductase</keyword>
<keyword evidence="3" id="KW-0446">Lipid-binding</keyword>
<organism evidence="8 9">
    <name type="scientific">Sphingomonas aurantiaca</name>
    <dbReference type="NCBI Taxonomy" id="185949"/>
    <lineage>
        <taxon>Bacteria</taxon>
        <taxon>Pseudomonadati</taxon>
        <taxon>Pseudomonadota</taxon>
        <taxon>Alphaproteobacteria</taxon>
        <taxon>Sphingomonadales</taxon>
        <taxon>Sphingomonadaceae</taxon>
        <taxon>Sphingomonas</taxon>
    </lineage>
</organism>
<feature type="binding site" evidence="3">
    <location>
        <begin position="462"/>
        <end position="468"/>
    </location>
    <ligand>
        <name>thiamine diphosphate</name>
        <dbReference type="ChEBI" id="CHEBI:58937"/>
    </ligand>
</feature>
<dbReference type="GO" id="GO:0042867">
    <property type="term" value="P:pyruvate catabolic process"/>
    <property type="evidence" value="ECO:0007669"/>
    <property type="project" value="UniProtKB-UniRule"/>
</dbReference>
<feature type="binding site" evidence="3">
    <location>
        <begin position="274"/>
        <end position="278"/>
    </location>
    <ligand>
        <name>FAD</name>
        <dbReference type="ChEBI" id="CHEBI:57692"/>
    </ligand>
</feature>
<evidence type="ECO:0000256" key="2">
    <source>
        <dbReference type="ARBA" id="ARBA00023052"/>
    </source>
</evidence>
<keyword evidence="3" id="KW-0830">Ubiquinone</keyword>
<comment type="similarity">
    <text evidence="1 3 4">Belongs to the TPP enzyme family.</text>
</comment>
<comment type="cofactor">
    <cofactor evidence="3">
        <name>thiamine diphosphate</name>
        <dbReference type="ChEBI" id="CHEBI:58937"/>
    </cofactor>
    <text evidence="3">Binds 1 thiamine pyrophosphate per subunit.</text>
</comment>
<dbReference type="GO" id="GO:0030976">
    <property type="term" value="F:thiamine pyrophosphate binding"/>
    <property type="evidence" value="ECO:0007669"/>
    <property type="project" value="UniProtKB-UniRule"/>
</dbReference>
<evidence type="ECO:0000259" key="5">
    <source>
        <dbReference type="Pfam" id="PF00205"/>
    </source>
</evidence>
<feature type="region of interest" description="FAD-binding domain" evidence="3">
    <location>
        <begin position="183"/>
        <end position="334"/>
    </location>
</feature>
<comment type="activity regulation">
    <text evidence="3">The C-terminus inhibits activity; it has to move for the enzyme to be active. Activated by lipid-binding, which occurs via the C-terminus.</text>
</comment>
<feature type="binding site" evidence="3">
    <location>
        <begin position="435"/>
        <end position="437"/>
    </location>
    <ligand>
        <name>thiamine diphosphate</name>
        <dbReference type="ChEBI" id="CHEBI:58937"/>
    </ligand>
</feature>
<dbReference type="EMBL" id="CABVLI010000039">
    <property type="protein sequence ID" value="VVT14099.1"/>
    <property type="molecule type" value="Genomic_DNA"/>
</dbReference>
<feature type="binding site" evidence="3">
    <location>
        <begin position="408"/>
        <end position="410"/>
    </location>
    <ligand>
        <name>thiamine diphosphate</name>
        <dbReference type="ChEBI" id="CHEBI:58937"/>
    </ligand>
</feature>
<dbReference type="Gene3D" id="3.40.50.1220">
    <property type="entry name" value="TPP-binding domain"/>
    <property type="match status" value="1"/>
</dbReference>
<dbReference type="Gene3D" id="3.40.50.970">
    <property type="match status" value="2"/>
</dbReference>
<dbReference type="GO" id="GO:0048039">
    <property type="term" value="F:ubiquinone binding"/>
    <property type="evidence" value="ECO:0007669"/>
    <property type="project" value="UniProtKB-UniRule"/>
</dbReference>
<evidence type="ECO:0000313" key="9">
    <source>
        <dbReference type="Proteomes" id="UP000326857"/>
    </source>
</evidence>
<keyword evidence="3" id="KW-0547">Nucleotide-binding</keyword>
<comment type="cofactor">
    <cofactor evidence="3">
        <name>Mg(2+)</name>
        <dbReference type="ChEBI" id="CHEBI:18420"/>
    </cofactor>
    <text evidence="3">Binds 1 Mg(2+) ion per subunit.</text>
</comment>
<dbReference type="NCBIfam" id="NF006591">
    <property type="entry name" value="PRK09124.1"/>
    <property type="match status" value="1"/>
</dbReference>
<dbReference type="InterPro" id="IPR011766">
    <property type="entry name" value="TPP_enzyme_TPP-bd"/>
</dbReference>
<dbReference type="InterPro" id="IPR029061">
    <property type="entry name" value="THDP-binding"/>
</dbReference>
<comment type="function">
    <text evidence="3">A peripheral cell membrane enzyme that catalyzes the oxidative decarboxylation of pyruvate to form acetate and CO(2). It channels electrons from the cytoplasm to the respiratory chain at the cell membrane via ubiquinone.</text>
</comment>
<dbReference type="InterPro" id="IPR047211">
    <property type="entry name" value="POXB-like"/>
</dbReference>
<dbReference type="Proteomes" id="UP000326857">
    <property type="component" value="Unassembled WGS sequence"/>
</dbReference>
<comment type="subunit">
    <text evidence="3">Homotetramer.</text>
</comment>
<evidence type="ECO:0000259" key="7">
    <source>
        <dbReference type="Pfam" id="PF02776"/>
    </source>
</evidence>
<evidence type="ECO:0000259" key="6">
    <source>
        <dbReference type="Pfam" id="PF02775"/>
    </source>
</evidence>
<feature type="domain" description="Thiamine pyrophosphate enzyme central" evidence="5">
    <location>
        <begin position="191"/>
        <end position="319"/>
    </location>
</feature>
<dbReference type="InterPro" id="IPR047210">
    <property type="entry name" value="TPP_PYR_POXB-like"/>
</dbReference>
<comment type="subcellular location">
    <subcellularLocation>
        <location evidence="3">Cell membrane</location>
        <topology evidence="3">Peripheral membrane protein</topology>
        <orientation evidence="3">Cytoplasmic side</orientation>
    </subcellularLocation>
</comment>
<dbReference type="Pfam" id="PF02775">
    <property type="entry name" value="TPP_enzyme_C"/>
    <property type="match status" value="1"/>
</dbReference>